<dbReference type="PANTHER" id="PTHR34220">
    <property type="entry name" value="SENSOR HISTIDINE KINASE YPDA"/>
    <property type="match status" value="1"/>
</dbReference>
<evidence type="ECO:0000256" key="1">
    <source>
        <dbReference type="ARBA" id="ARBA00004651"/>
    </source>
</evidence>
<proteinExistence type="predicted"/>
<accession>A0A2N5N215</accession>
<dbReference type="SUPFAM" id="SSF55874">
    <property type="entry name" value="ATPase domain of HSP90 chaperone/DNA topoisomerase II/histidine kinase"/>
    <property type="match status" value="1"/>
</dbReference>
<dbReference type="InterPro" id="IPR010559">
    <property type="entry name" value="Sig_transdc_His_kin_internal"/>
</dbReference>
<keyword evidence="9" id="KW-0812">Transmembrane</keyword>
<dbReference type="Proteomes" id="UP000234789">
    <property type="component" value="Unassembled WGS sequence"/>
</dbReference>
<dbReference type="Pfam" id="PF02518">
    <property type="entry name" value="HATPase_c"/>
    <property type="match status" value="1"/>
</dbReference>
<evidence type="ECO:0000313" key="12">
    <source>
        <dbReference type="Proteomes" id="UP000234789"/>
    </source>
</evidence>
<evidence type="ECO:0000256" key="6">
    <source>
        <dbReference type="ARBA" id="ARBA00023136"/>
    </source>
</evidence>
<dbReference type="GO" id="GO:0005886">
    <property type="term" value="C:plasma membrane"/>
    <property type="evidence" value="ECO:0007669"/>
    <property type="project" value="UniProtKB-SubCell"/>
</dbReference>
<keyword evidence="6 9" id="KW-0472">Membrane</keyword>
<comment type="subcellular location">
    <subcellularLocation>
        <location evidence="1">Cell membrane</location>
        <topology evidence="1">Multi-pass membrane protein</topology>
    </subcellularLocation>
</comment>
<reference evidence="11 12" key="1">
    <citation type="submission" date="2017-05" db="EMBL/GenBank/DDBJ databases">
        <title>Functional genome analysis of Paenibacillus pasadenensis strain R16: insights on endophytic life style and antifungal activity.</title>
        <authorList>
            <person name="Passera A."/>
            <person name="Marcolungo L."/>
            <person name="Casati P."/>
            <person name="Brasca M."/>
            <person name="Quaglino F."/>
            <person name="Delledonne M."/>
        </authorList>
    </citation>
    <scope>NUCLEOTIDE SEQUENCE [LARGE SCALE GENOMIC DNA]</scope>
    <source>
        <strain evidence="11 12">R16</strain>
    </source>
</reference>
<dbReference type="AlphaFoldDB" id="A0A2N5N215"/>
<evidence type="ECO:0000256" key="3">
    <source>
        <dbReference type="ARBA" id="ARBA00022553"/>
    </source>
</evidence>
<keyword evidence="9" id="KW-1133">Transmembrane helix</keyword>
<dbReference type="InterPro" id="IPR036890">
    <property type="entry name" value="HATPase_C_sf"/>
</dbReference>
<evidence type="ECO:0000256" key="2">
    <source>
        <dbReference type="ARBA" id="ARBA00022475"/>
    </source>
</evidence>
<dbReference type="SMART" id="SM00304">
    <property type="entry name" value="HAMP"/>
    <property type="match status" value="1"/>
</dbReference>
<dbReference type="Gene3D" id="6.10.340.10">
    <property type="match status" value="1"/>
</dbReference>
<evidence type="ECO:0000256" key="5">
    <source>
        <dbReference type="ARBA" id="ARBA00022777"/>
    </source>
</evidence>
<keyword evidence="12" id="KW-1185">Reference proteome</keyword>
<feature type="coiled-coil region" evidence="7">
    <location>
        <begin position="353"/>
        <end position="380"/>
    </location>
</feature>
<dbReference type="EMBL" id="NFEZ01000004">
    <property type="protein sequence ID" value="PLT44372.1"/>
    <property type="molecule type" value="Genomic_DNA"/>
</dbReference>
<keyword evidence="2" id="KW-1003">Cell membrane</keyword>
<dbReference type="InterPro" id="IPR003594">
    <property type="entry name" value="HATPase_dom"/>
</dbReference>
<keyword evidence="5 11" id="KW-0418">Kinase</keyword>
<evidence type="ECO:0000259" key="10">
    <source>
        <dbReference type="PROSITE" id="PS50885"/>
    </source>
</evidence>
<name>A0A2N5N215_9BACL</name>
<dbReference type="InterPro" id="IPR050640">
    <property type="entry name" value="Bact_2-comp_sensor_kinase"/>
</dbReference>
<dbReference type="PROSITE" id="PS50885">
    <property type="entry name" value="HAMP"/>
    <property type="match status" value="1"/>
</dbReference>
<dbReference type="InterPro" id="IPR003660">
    <property type="entry name" value="HAMP_dom"/>
</dbReference>
<gene>
    <name evidence="11" type="ORF">B8V81_2803</name>
</gene>
<sequence>MIHKTRTKRLGTRFIALFLAATLPLLLLLLAAGHYAQSVVLAQVASSYRNLVDSNLQMIERSLGDITTNMVFIAEHDENFRKFGAAGLSDSDAFFAEMELLQRNTAYRSYYHTVDMFYIYSRASGRLAATNVIPGSDHDQVGSWITGSLNDPERSKALLYKWSTVRIGSQSFLHRAVSDEMGAGTFIGALINVNTLRIPLSGLDLSQGGDLLLASPDGTVLTDRSAELSPAFRLPPERLAQDASFSYADGGRKLFVVTSRSETAGLSMAVVLPSSELLRGLKGFQTLVSLLPLFVLVILLAYLVMLRRIIYRPILQLLGAIRRTKDGDMEMKLPGSPIAEFDIIYRTFNGMVKEIKELKIDVYEERLQAQKAELKHLQLQINPHFFLNTMNIIYQLANTGRDELVKKTVRHMVRYFRFMLGSSRETIPMAEELEHIRNYLEIQKLRYQESFAFRIDIDPELLEARVPSLIVQPFVENAMLHGMSVRKGEPFELAIFVSKEDGGERMAVEVRDNGKGMSPEQRQLLSSDGHGPGADDAHIGIWNVRRRLSIRYGERASLTFRAAEPRGLRACLALPLETEAADGGADMIQKRSVRPHDGAADR</sequence>
<keyword evidence="7" id="KW-0175">Coiled coil</keyword>
<dbReference type="SUPFAM" id="SSF158472">
    <property type="entry name" value="HAMP domain-like"/>
    <property type="match status" value="1"/>
</dbReference>
<keyword evidence="4 11" id="KW-0808">Transferase</keyword>
<protein>
    <submittedName>
        <fullName evidence="11">Autolysin sensor kinase</fullName>
        <ecNumber evidence="11">2.7.3.-</ecNumber>
    </submittedName>
</protein>
<feature type="transmembrane region" description="Helical" evidence="9">
    <location>
        <begin position="287"/>
        <end position="306"/>
    </location>
</feature>
<dbReference type="PANTHER" id="PTHR34220:SF7">
    <property type="entry name" value="SENSOR HISTIDINE KINASE YPDA"/>
    <property type="match status" value="1"/>
</dbReference>
<dbReference type="GO" id="GO:0000155">
    <property type="term" value="F:phosphorelay sensor kinase activity"/>
    <property type="evidence" value="ECO:0007669"/>
    <property type="project" value="InterPro"/>
</dbReference>
<evidence type="ECO:0000256" key="9">
    <source>
        <dbReference type="SAM" id="Phobius"/>
    </source>
</evidence>
<dbReference type="RefSeq" id="WP_052333539.1">
    <property type="nucleotide sequence ID" value="NZ_BIMM01000030.1"/>
</dbReference>
<organism evidence="11 12">
    <name type="scientific">Paenibacillus pasadenensis</name>
    <dbReference type="NCBI Taxonomy" id="217090"/>
    <lineage>
        <taxon>Bacteria</taxon>
        <taxon>Bacillati</taxon>
        <taxon>Bacillota</taxon>
        <taxon>Bacilli</taxon>
        <taxon>Bacillales</taxon>
        <taxon>Paenibacillaceae</taxon>
        <taxon>Paenibacillus</taxon>
    </lineage>
</organism>
<dbReference type="EC" id="2.7.3.-" evidence="11"/>
<dbReference type="Pfam" id="PF06580">
    <property type="entry name" value="His_kinase"/>
    <property type="match status" value="1"/>
</dbReference>
<keyword evidence="3" id="KW-0597">Phosphoprotein</keyword>
<comment type="caution">
    <text evidence="11">The sequence shown here is derived from an EMBL/GenBank/DDBJ whole genome shotgun (WGS) entry which is preliminary data.</text>
</comment>
<evidence type="ECO:0000256" key="4">
    <source>
        <dbReference type="ARBA" id="ARBA00022679"/>
    </source>
</evidence>
<dbReference type="Gene3D" id="3.30.565.10">
    <property type="entry name" value="Histidine kinase-like ATPase, C-terminal domain"/>
    <property type="match status" value="1"/>
</dbReference>
<evidence type="ECO:0000256" key="8">
    <source>
        <dbReference type="SAM" id="MobiDB-lite"/>
    </source>
</evidence>
<feature type="domain" description="HAMP" evidence="10">
    <location>
        <begin position="308"/>
        <end position="360"/>
    </location>
</feature>
<feature type="region of interest" description="Disordered" evidence="8">
    <location>
        <begin position="512"/>
        <end position="532"/>
    </location>
</feature>
<evidence type="ECO:0000313" key="11">
    <source>
        <dbReference type="EMBL" id="PLT44372.1"/>
    </source>
</evidence>
<evidence type="ECO:0000256" key="7">
    <source>
        <dbReference type="SAM" id="Coils"/>
    </source>
</evidence>
<dbReference type="OrthoDB" id="759642at2"/>